<dbReference type="SUPFAM" id="SSF46785">
    <property type="entry name" value="Winged helix' DNA-binding domain"/>
    <property type="match status" value="1"/>
</dbReference>
<dbReference type="Proteomes" id="UP000051048">
    <property type="component" value="Unassembled WGS sequence"/>
</dbReference>
<dbReference type="AlphaFoldDB" id="A0A0R1TH99"/>
<proteinExistence type="predicted"/>
<evidence type="ECO:0000313" key="2">
    <source>
        <dbReference type="Proteomes" id="UP000051048"/>
    </source>
</evidence>
<dbReference type="EMBL" id="AZFH01000060">
    <property type="protein sequence ID" value="KRL80377.1"/>
    <property type="molecule type" value="Genomic_DNA"/>
</dbReference>
<reference evidence="1 2" key="1">
    <citation type="journal article" date="2015" name="Genome Announc.">
        <title>Expanding the biotechnology potential of lactobacilli through comparative genomics of 213 strains and associated genera.</title>
        <authorList>
            <person name="Sun Z."/>
            <person name="Harris H.M."/>
            <person name="McCann A."/>
            <person name="Guo C."/>
            <person name="Argimon S."/>
            <person name="Zhang W."/>
            <person name="Yang X."/>
            <person name="Jeffery I.B."/>
            <person name="Cooney J.C."/>
            <person name="Kagawa T.F."/>
            <person name="Liu W."/>
            <person name="Song Y."/>
            <person name="Salvetti E."/>
            <person name="Wrobel A."/>
            <person name="Rasinkangas P."/>
            <person name="Parkhill J."/>
            <person name="Rea M.C."/>
            <person name="O'Sullivan O."/>
            <person name="Ritari J."/>
            <person name="Douillard F.P."/>
            <person name="Paul Ross R."/>
            <person name="Yang R."/>
            <person name="Briner A.E."/>
            <person name="Felis G.E."/>
            <person name="de Vos W.M."/>
            <person name="Barrangou R."/>
            <person name="Klaenhammer T.R."/>
            <person name="Caufield P.W."/>
            <person name="Cui Y."/>
            <person name="Zhang H."/>
            <person name="O'Toole P.W."/>
        </authorList>
    </citation>
    <scope>NUCLEOTIDE SEQUENCE [LARGE SCALE GENOMIC DNA]</scope>
    <source>
        <strain evidence="1 2">DSM 15833</strain>
    </source>
</reference>
<dbReference type="InterPro" id="IPR036390">
    <property type="entry name" value="WH_DNA-bd_sf"/>
</dbReference>
<dbReference type="InterPro" id="IPR054058">
    <property type="entry name" value="HTH_67"/>
</dbReference>
<sequence length="151" mass="17184">MSVEKRALLKLSKQYNRYQALLKKYTQLNDHFPIHLDQGKAGFFIVGYLAQNPDASAVAIKQATSTKVADFDTTLTELITRDLVSENDGKYRLTKQGLELRDGLEARRDRIASEAFQGLNEAEQAQFYQLMSKLVAEYASRDIDYDQVEKA</sequence>
<name>A0A0R1TH99_9LACO</name>
<gene>
    <name evidence="1" type="ORF">FC36_GL002174</name>
</gene>
<comment type="caution">
    <text evidence="1">The sequence shown here is derived from an EMBL/GenBank/DDBJ whole genome shotgun (WGS) entry which is preliminary data.</text>
</comment>
<evidence type="ECO:0000313" key="1">
    <source>
        <dbReference type="EMBL" id="KRL80377.1"/>
    </source>
</evidence>
<protein>
    <recommendedName>
        <fullName evidence="3">HTH marR-type domain-containing protein</fullName>
    </recommendedName>
</protein>
<dbReference type="PATRIC" id="fig|1423740.3.peg.2360"/>
<dbReference type="Pfam" id="PF21863">
    <property type="entry name" value="HTH_67"/>
    <property type="match status" value="1"/>
</dbReference>
<accession>A0A0R1TH99</accession>
<dbReference type="STRING" id="1423740.FC36_GL002174"/>
<dbReference type="RefSeq" id="WP_023860465.1">
    <property type="nucleotide sequence ID" value="NZ_AZFH01000060.1"/>
</dbReference>
<evidence type="ECO:0008006" key="3">
    <source>
        <dbReference type="Google" id="ProtNLM"/>
    </source>
</evidence>
<organism evidence="1 2">
    <name type="scientific">Ligilactobacillus equi DSM 15833 = JCM 10991</name>
    <dbReference type="NCBI Taxonomy" id="1423740"/>
    <lineage>
        <taxon>Bacteria</taxon>
        <taxon>Bacillati</taxon>
        <taxon>Bacillota</taxon>
        <taxon>Bacilli</taxon>
        <taxon>Lactobacillales</taxon>
        <taxon>Lactobacillaceae</taxon>
        <taxon>Ligilactobacillus</taxon>
    </lineage>
</organism>
<dbReference type="InterPro" id="IPR036388">
    <property type="entry name" value="WH-like_DNA-bd_sf"/>
</dbReference>
<dbReference type="Gene3D" id="1.10.10.10">
    <property type="entry name" value="Winged helix-like DNA-binding domain superfamily/Winged helix DNA-binding domain"/>
    <property type="match status" value="1"/>
</dbReference>